<dbReference type="AlphaFoldDB" id="A0A1H7LU33"/>
<dbReference type="InterPro" id="IPR011992">
    <property type="entry name" value="EF-hand-dom_pair"/>
</dbReference>
<gene>
    <name evidence="4" type="ORF">SAMN05216387_104163</name>
</gene>
<evidence type="ECO:0000259" key="3">
    <source>
        <dbReference type="PROSITE" id="PS50222"/>
    </source>
</evidence>
<feature type="compositionally biased region" description="Polar residues" evidence="1">
    <location>
        <begin position="118"/>
        <end position="127"/>
    </location>
</feature>
<dbReference type="Pfam" id="PF13202">
    <property type="entry name" value="EF-hand_5"/>
    <property type="match status" value="2"/>
</dbReference>
<dbReference type="Gene3D" id="1.10.238.10">
    <property type="entry name" value="EF-hand"/>
    <property type="match status" value="1"/>
</dbReference>
<dbReference type="OrthoDB" id="8566264at2"/>
<dbReference type="InterPro" id="IPR018247">
    <property type="entry name" value="EF_Hand_1_Ca_BS"/>
</dbReference>
<dbReference type="InterPro" id="IPR002048">
    <property type="entry name" value="EF_hand_dom"/>
</dbReference>
<proteinExistence type="predicted"/>
<dbReference type="Proteomes" id="UP000198620">
    <property type="component" value="Unassembled WGS sequence"/>
</dbReference>
<name>A0A1H7LU33_9PROT</name>
<feature type="region of interest" description="Disordered" evidence="1">
    <location>
        <begin position="101"/>
        <end position="135"/>
    </location>
</feature>
<keyword evidence="5" id="KW-1185">Reference proteome</keyword>
<dbReference type="GO" id="GO:0005509">
    <property type="term" value="F:calcium ion binding"/>
    <property type="evidence" value="ECO:0007669"/>
    <property type="project" value="InterPro"/>
</dbReference>
<dbReference type="RefSeq" id="WP_090828385.1">
    <property type="nucleotide sequence ID" value="NZ_FOBH01000004.1"/>
</dbReference>
<dbReference type="SUPFAM" id="SSF47473">
    <property type="entry name" value="EF-hand"/>
    <property type="match status" value="1"/>
</dbReference>
<evidence type="ECO:0000256" key="2">
    <source>
        <dbReference type="SAM" id="SignalP"/>
    </source>
</evidence>
<accession>A0A1H7LU33</accession>
<sequence>MRNKKSLISIAMGSAFASSLGITPACAADDLFALQTLDKGYMLAYADRVDPNKYGGAKPGSGGAKSAEGRCGMSMVDANKDGKVTKEEFLKHHEAIFDSIDANKDGAVDQPEADGYSGKSNAASPNTAPHGAMKK</sequence>
<organism evidence="4 5">
    <name type="scientific">Nitrosovibrio tenuis</name>
    <dbReference type="NCBI Taxonomy" id="1233"/>
    <lineage>
        <taxon>Bacteria</taxon>
        <taxon>Pseudomonadati</taxon>
        <taxon>Pseudomonadota</taxon>
        <taxon>Betaproteobacteria</taxon>
        <taxon>Nitrosomonadales</taxon>
        <taxon>Nitrosomonadaceae</taxon>
        <taxon>Nitrosovibrio</taxon>
    </lineage>
</organism>
<protein>
    <submittedName>
        <fullName evidence="4">EF hand</fullName>
    </submittedName>
</protein>
<dbReference type="PROSITE" id="PS00018">
    <property type="entry name" value="EF_HAND_1"/>
    <property type="match status" value="1"/>
</dbReference>
<dbReference type="EMBL" id="FOBH01000004">
    <property type="protein sequence ID" value="SEL02369.1"/>
    <property type="molecule type" value="Genomic_DNA"/>
</dbReference>
<evidence type="ECO:0000313" key="5">
    <source>
        <dbReference type="Proteomes" id="UP000198620"/>
    </source>
</evidence>
<feature type="domain" description="EF-hand" evidence="3">
    <location>
        <begin position="64"/>
        <end position="99"/>
    </location>
</feature>
<keyword evidence="2" id="KW-0732">Signal</keyword>
<evidence type="ECO:0000313" key="4">
    <source>
        <dbReference type="EMBL" id="SEL02369.1"/>
    </source>
</evidence>
<feature type="signal peptide" evidence="2">
    <location>
        <begin position="1"/>
        <end position="27"/>
    </location>
</feature>
<dbReference type="STRING" id="1233.SAMN05216387_104163"/>
<reference evidence="4 5" key="1">
    <citation type="submission" date="2016-10" db="EMBL/GenBank/DDBJ databases">
        <authorList>
            <person name="de Groot N.N."/>
        </authorList>
    </citation>
    <scope>NUCLEOTIDE SEQUENCE [LARGE SCALE GENOMIC DNA]</scope>
    <source>
        <strain evidence="4 5">Nv1</strain>
    </source>
</reference>
<feature type="chain" id="PRO_5011531002" evidence="2">
    <location>
        <begin position="28"/>
        <end position="135"/>
    </location>
</feature>
<dbReference type="PROSITE" id="PS50222">
    <property type="entry name" value="EF_HAND_2"/>
    <property type="match status" value="1"/>
</dbReference>
<evidence type="ECO:0000256" key="1">
    <source>
        <dbReference type="SAM" id="MobiDB-lite"/>
    </source>
</evidence>